<reference evidence="1 2" key="1">
    <citation type="submission" date="2017-07" db="EMBL/GenBank/DDBJ databases">
        <title>Complete genome sequence of Oryzomicrobium terrae TPP412.</title>
        <authorList>
            <person name="Chiu L.-W."/>
            <person name="Lo K.-J."/>
            <person name="Tsai Y.-M."/>
            <person name="Lin S.-S."/>
            <person name="Kuo C.-H."/>
            <person name="Liu C.-T."/>
        </authorList>
    </citation>
    <scope>NUCLEOTIDE SEQUENCE [LARGE SCALE GENOMIC DNA]</scope>
    <source>
        <strain evidence="1 2">TPP412</strain>
    </source>
</reference>
<proteinExistence type="predicted"/>
<evidence type="ECO:0000313" key="2">
    <source>
        <dbReference type="Proteomes" id="UP000323671"/>
    </source>
</evidence>
<dbReference type="AlphaFoldDB" id="A0A5C1ECA9"/>
<evidence type="ECO:0000313" key="1">
    <source>
        <dbReference type="EMBL" id="QEL66523.1"/>
    </source>
</evidence>
<dbReference type="RefSeq" id="WP_149426328.1">
    <property type="nucleotide sequence ID" value="NZ_CP022579.1"/>
</dbReference>
<dbReference type="Proteomes" id="UP000323671">
    <property type="component" value="Chromosome"/>
</dbReference>
<gene>
    <name evidence="1" type="ORF">OTERR_30470</name>
</gene>
<organism evidence="1 2">
    <name type="scientific">Oryzomicrobium terrae</name>
    <dbReference type="NCBI Taxonomy" id="1735038"/>
    <lineage>
        <taxon>Bacteria</taxon>
        <taxon>Pseudomonadati</taxon>
        <taxon>Pseudomonadota</taxon>
        <taxon>Betaproteobacteria</taxon>
        <taxon>Rhodocyclales</taxon>
        <taxon>Rhodocyclaceae</taxon>
        <taxon>Oryzomicrobium</taxon>
    </lineage>
</organism>
<dbReference type="EMBL" id="CP022579">
    <property type="protein sequence ID" value="QEL66523.1"/>
    <property type="molecule type" value="Genomic_DNA"/>
</dbReference>
<accession>A0A5C1ECA9</accession>
<sequence length="229" mass="26162">MSTLKPMAGSSLEHSALKQRHRLVRDGHPTNLTLRIHRALSWLHRAEQSEDMDGKFIFLWIAFNAAYAQELDDSDRTADKVTFTAFLQKLCDLDTSKRIADLIWKEFSGSIRTLLDNPYVFHLFWEFQRGRIGEDEWRDRFASAKKSAQSALASGNTPALLSVMFNRLYTLRNQLIHGGATWDGKVNRDQLRDCTRLLGKLVPVIIALMMDNPNALWGDAVYPVVDQNV</sequence>
<name>A0A5C1ECA9_9RHOO</name>
<dbReference type="KEGG" id="otr:OTERR_30470"/>
<protein>
    <submittedName>
        <fullName evidence="1">Uncharacterized protein</fullName>
    </submittedName>
</protein>
<keyword evidence="2" id="KW-1185">Reference proteome</keyword>